<evidence type="ECO:0000256" key="1">
    <source>
        <dbReference type="SAM" id="Phobius"/>
    </source>
</evidence>
<dbReference type="EMBL" id="JAGGLR010000020">
    <property type="protein sequence ID" value="MBP2065681.1"/>
    <property type="molecule type" value="Genomic_DNA"/>
</dbReference>
<feature type="transmembrane region" description="Helical" evidence="1">
    <location>
        <begin position="65"/>
        <end position="84"/>
    </location>
</feature>
<sequence length="101" mass="10700">MRRAGRCWASWSAESARCSARIGGSLGTALLNTLSTSAATDYLSGKNPKDPAVLAHAALESYSTAYWWSAAFFAAGLIISVLLYRRGAPVQNPDAAPVVHM</sequence>
<organism evidence="2 3">
    <name type="scientific">Streptomyces iranensis</name>
    <dbReference type="NCBI Taxonomy" id="576784"/>
    <lineage>
        <taxon>Bacteria</taxon>
        <taxon>Bacillati</taxon>
        <taxon>Actinomycetota</taxon>
        <taxon>Actinomycetes</taxon>
        <taxon>Kitasatosporales</taxon>
        <taxon>Streptomycetaceae</taxon>
        <taxon>Streptomyces</taxon>
        <taxon>Streptomyces violaceusniger group</taxon>
    </lineage>
</organism>
<evidence type="ECO:0000313" key="3">
    <source>
        <dbReference type="Proteomes" id="UP000756710"/>
    </source>
</evidence>
<protein>
    <submittedName>
        <fullName evidence="2">Uncharacterized protein</fullName>
    </submittedName>
</protein>
<reference evidence="2 3" key="1">
    <citation type="submission" date="2021-03" db="EMBL/GenBank/DDBJ databases">
        <title>Genomic Encyclopedia of Type Strains, Phase IV (KMG-IV): sequencing the most valuable type-strain genomes for metagenomic binning, comparative biology and taxonomic classification.</title>
        <authorList>
            <person name="Goeker M."/>
        </authorList>
    </citation>
    <scope>NUCLEOTIDE SEQUENCE [LARGE SCALE GENOMIC DNA]</scope>
    <source>
        <strain evidence="2 3">DSM 41954</strain>
    </source>
</reference>
<evidence type="ECO:0000313" key="2">
    <source>
        <dbReference type="EMBL" id="MBP2065681.1"/>
    </source>
</evidence>
<dbReference type="Proteomes" id="UP000756710">
    <property type="component" value="Unassembled WGS sequence"/>
</dbReference>
<proteinExistence type="predicted"/>
<name>A0ABS4N116_9ACTN</name>
<accession>A0ABS4N116</accession>
<keyword evidence="1" id="KW-1133">Transmembrane helix</keyword>
<keyword evidence="1" id="KW-0812">Transmembrane</keyword>
<keyword evidence="3" id="KW-1185">Reference proteome</keyword>
<comment type="caution">
    <text evidence="2">The sequence shown here is derived from an EMBL/GenBank/DDBJ whole genome shotgun (WGS) entry which is preliminary data.</text>
</comment>
<keyword evidence="1" id="KW-0472">Membrane</keyword>
<gene>
    <name evidence="2" type="ORF">J2Z30_006723</name>
</gene>